<dbReference type="InParanoid" id="A0A2K1QGU1"/>
<feature type="region of interest" description="Disordered" evidence="1">
    <location>
        <begin position="241"/>
        <end position="337"/>
    </location>
</feature>
<dbReference type="GO" id="GO:0006139">
    <property type="term" value="P:nucleobase-containing compound metabolic process"/>
    <property type="evidence" value="ECO:0007669"/>
    <property type="project" value="InterPro"/>
</dbReference>
<reference evidence="3 4" key="1">
    <citation type="submission" date="2017-06" db="EMBL/GenBank/DDBJ databases">
        <title>Draft genome sequence of a variant of Elsinoe murrayae.</title>
        <authorList>
            <person name="Cheng Q."/>
        </authorList>
    </citation>
    <scope>NUCLEOTIDE SEQUENCE [LARGE SCALE GENOMIC DNA]</scope>
    <source>
        <strain evidence="3 4">CQ-2017a</strain>
    </source>
</reference>
<evidence type="ECO:0000256" key="1">
    <source>
        <dbReference type="SAM" id="MobiDB-lite"/>
    </source>
</evidence>
<evidence type="ECO:0000313" key="4">
    <source>
        <dbReference type="Proteomes" id="UP000243797"/>
    </source>
</evidence>
<dbReference type="InterPro" id="IPR002562">
    <property type="entry name" value="3'-5'_exonuclease_dom"/>
</dbReference>
<proteinExistence type="predicted"/>
<dbReference type="Gene3D" id="3.30.420.10">
    <property type="entry name" value="Ribonuclease H-like superfamily/Ribonuclease H"/>
    <property type="match status" value="1"/>
</dbReference>
<dbReference type="SMART" id="SM00474">
    <property type="entry name" value="35EXOc"/>
    <property type="match status" value="1"/>
</dbReference>
<dbReference type="GO" id="GO:0008408">
    <property type="term" value="F:3'-5' exonuclease activity"/>
    <property type="evidence" value="ECO:0007669"/>
    <property type="project" value="InterPro"/>
</dbReference>
<dbReference type="Pfam" id="PF01612">
    <property type="entry name" value="DNA_pol_A_exo1"/>
    <property type="match status" value="1"/>
</dbReference>
<dbReference type="GO" id="GO:0003676">
    <property type="term" value="F:nucleic acid binding"/>
    <property type="evidence" value="ECO:0007669"/>
    <property type="project" value="InterPro"/>
</dbReference>
<dbReference type="Proteomes" id="UP000243797">
    <property type="component" value="Unassembled WGS sequence"/>
</dbReference>
<name>A0A2K1QGU1_9PEZI</name>
<dbReference type="AlphaFoldDB" id="A0A2K1QGU1"/>
<dbReference type="InterPro" id="IPR012337">
    <property type="entry name" value="RNaseH-like_sf"/>
</dbReference>
<dbReference type="STRING" id="2082308.A0A2K1QGU1"/>
<evidence type="ECO:0000313" key="3">
    <source>
        <dbReference type="EMBL" id="PNS14386.1"/>
    </source>
</evidence>
<gene>
    <name evidence="3" type="ORF">CAC42_6899</name>
</gene>
<dbReference type="PANTHER" id="PTHR43040:SF1">
    <property type="entry name" value="RIBONUCLEASE D"/>
    <property type="match status" value="1"/>
</dbReference>
<dbReference type="EMBL" id="NKHZ01000088">
    <property type="protein sequence ID" value="PNS14386.1"/>
    <property type="molecule type" value="Genomic_DNA"/>
</dbReference>
<feature type="compositionally biased region" description="Basic and acidic residues" evidence="1">
    <location>
        <begin position="250"/>
        <end position="264"/>
    </location>
</feature>
<sequence>MTIHFLDSTTAMQQFLDDLGDCDNQPPRLFVDLEGNNLSRHGTVSLITILLEPERDTYIIDVTTLGQRTFTTPGKDKRSLQTILESSQIIKVFFDVRNDNDALYSLYGIRLNGIEDIQLMELASRTSAKRNVNGLARCIQQDAEMGYEEKKRWHAVKENGKAMFDPARGGGYAVFDQRPLPEDMMSYCVQDVVFMPQLRRTYRQKLCDAWWKKIERETEARVELSRSPSFQGKGRHMACGPPSWLHWRPSRAERQSRTLLDDPPPRPSIARFSHPSSIEDRCTSTTNHDQDLVAMTRTLDLTENDDSSKRGVDDEGDGFDAFDHMSPELVSLEDDAP</sequence>
<evidence type="ECO:0000259" key="2">
    <source>
        <dbReference type="SMART" id="SM00474"/>
    </source>
</evidence>
<feature type="domain" description="3'-5' exonuclease" evidence="2">
    <location>
        <begin position="3"/>
        <end position="207"/>
    </location>
</feature>
<dbReference type="PANTHER" id="PTHR43040">
    <property type="entry name" value="RIBONUCLEASE D"/>
    <property type="match status" value="1"/>
</dbReference>
<organism evidence="3 4">
    <name type="scientific">Sphaceloma murrayae</name>
    <dbReference type="NCBI Taxonomy" id="2082308"/>
    <lineage>
        <taxon>Eukaryota</taxon>
        <taxon>Fungi</taxon>
        <taxon>Dikarya</taxon>
        <taxon>Ascomycota</taxon>
        <taxon>Pezizomycotina</taxon>
        <taxon>Dothideomycetes</taxon>
        <taxon>Dothideomycetidae</taxon>
        <taxon>Myriangiales</taxon>
        <taxon>Elsinoaceae</taxon>
        <taxon>Sphaceloma</taxon>
    </lineage>
</organism>
<dbReference type="OrthoDB" id="26838at2759"/>
<keyword evidence="4" id="KW-1185">Reference proteome</keyword>
<dbReference type="SUPFAM" id="SSF53098">
    <property type="entry name" value="Ribonuclease H-like"/>
    <property type="match status" value="1"/>
</dbReference>
<accession>A0A2K1QGU1</accession>
<comment type="caution">
    <text evidence="3">The sequence shown here is derived from an EMBL/GenBank/DDBJ whole genome shotgun (WGS) entry which is preliminary data.</text>
</comment>
<protein>
    <recommendedName>
        <fullName evidence="2">3'-5' exonuclease domain-containing protein</fullName>
    </recommendedName>
</protein>
<dbReference type="InterPro" id="IPR036397">
    <property type="entry name" value="RNaseH_sf"/>
</dbReference>